<reference evidence="4 5" key="1">
    <citation type="submission" date="2024-01" db="EMBL/GenBank/DDBJ databases">
        <title>The genomes of 5 underutilized Papilionoideae crops provide insights into root nodulation and disease resistanc.</title>
        <authorList>
            <person name="Yuan L."/>
        </authorList>
    </citation>
    <scope>NUCLEOTIDE SEQUENCE [LARGE SCALE GENOMIC DNA]</scope>
    <source>
        <strain evidence="4">ZHUSHIDOU_FW_LH</strain>
        <tissue evidence="4">Leaf</tissue>
    </source>
</reference>
<proteinExistence type="predicted"/>
<dbReference type="Proteomes" id="UP001372338">
    <property type="component" value="Unassembled WGS sequence"/>
</dbReference>
<feature type="signal peptide" evidence="3">
    <location>
        <begin position="1"/>
        <end position="18"/>
    </location>
</feature>
<accession>A0AAN9EAW2</accession>
<feature type="chain" id="PRO_5043036036" evidence="3">
    <location>
        <begin position="19"/>
        <end position="398"/>
    </location>
</feature>
<dbReference type="EMBL" id="JAYWIO010000007">
    <property type="protein sequence ID" value="KAK7250904.1"/>
    <property type="molecule type" value="Genomic_DNA"/>
</dbReference>
<dbReference type="PANTHER" id="PTHR35752:SF1">
    <property type="entry name" value="G-PROTEIN COUPLED RECEPTOR"/>
    <property type="match status" value="1"/>
</dbReference>
<keyword evidence="2" id="KW-0472">Membrane</keyword>
<feature type="region of interest" description="Disordered" evidence="1">
    <location>
        <begin position="364"/>
        <end position="398"/>
    </location>
</feature>
<keyword evidence="2" id="KW-0812">Transmembrane</keyword>
<keyword evidence="5" id="KW-1185">Reference proteome</keyword>
<keyword evidence="2" id="KW-1133">Transmembrane helix</keyword>
<dbReference type="PANTHER" id="PTHR35752">
    <property type="entry name" value="G-PROTEIN COUPLED RECEPTOR"/>
    <property type="match status" value="1"/>
</dbReference>
<dbReference type="AlphaFoldDB" id="A0AAN9EAW2"/>
<sequence>MLGWVGLAVLSQTTWVASLPRPISNCYAFDNSSRIVDFSSWFGYLFEYDLKQGSDLAIRFCKDVETRSQTGYVDFGQFDKFNYFVARSGQSDFVQEFYNGDLMGCEKSYDKMGRTAKVNIICGSCMNGQCQGRPGCICNVSYESNCRVIVDLAIPCDKTGPKVFQGFTVGFHPRSWELVYNGLTQFGFEKPNHDFSFPTGQTQVVLFMTAVASLSSLIQKPSLQVFPNKGLEVKLSGSAASGKPPTTLSPSMLIVDWRCEVSRNTPYEVNITIPVEGYEPIEFMLTKLCDYEQDQGGGATRGWAIFGVLSCIFFVSSTIFCCGGFIYKTKVERQHGIDALPGMTILSACLETISGAGHGYSRPEDHNSAFASEASWERPTGSSQSTARRPTERKYGSI</sequence>
<evidence type="ECO:0000256" key="2">
    <source>
        <dbReference type="SAM" id="Phobius"/>
    </source>
</evidence>
<protein>
    <submittedName>
        <fullName evidence="4">Uncharacterized protein</fullName>
    </submittedName>
</protein>
<evidence type="ECO:0000313" key="5">
    <source>
        <dbReference type="Proteomes" id="UP001372338"/>
    </source>
</evidence>
<evidence type="ECO:0000256" key="1">
    <source>
        <dbReference type="SAM" id="MobiDB-lite"/>
    </source>
</evidence>
<name>A0AAN9EAW2_CROPI</name>
<comment type="caution">
    <text evidence="4">The sequence shown here is derived from an EMBL/GenBank/DDBJ whole genome shotgun (WGS) entry which is preliminary data.</text>
</comment>
<evidence type="ECO:0000256" key="3">
    <source>
        <dbReference type="SAM" id="SignalP"/>
    </source>
</evidence>
<keyword evidence="3" id="KW-0732">Signal</keyword>
<feature type="compositionally biased region" description="Basic and acidic residues" evidence="1">
    <location>
        <begin position="389"/>
        <end position="398"/>
    </location>
</feature>
<organism evidence="4 5">
    <name type="scientific">Crotalaria pallida</name>
    <name type="common">Smooth rattlebox</name>
    <name type="synonym">Crotalaria striata</name>
    <dbReference type="NCBI Taxonomy" id="3830"/>
    <lineage>
        <taxon>Eukaryota</taxon>
        <taxon>Viridiplantae</taxon>
        <taxon>Streptophyta</taxon>
        <taxon>Embryophyta</taxon>
        <taxon>Tracheophyta</taxon>
        <taxon>Spermatophyta</taxon>
        <taxon>Magnoliopsida</taxon>
        <taxon>eudicotyledons</taxon>
        <taxon>Gunneridae</taxon>
        <taxon>Pentapetalae</taxon>
        <taxon>rosids</taxon>
        <taxon>fabids</taxon>
        <taxon>Fabales</taxon>
        <taxon>Fabaceae</taxon>
        <taxon>Papilionoideae</taxon>
        <taxon>50 kb inversion clade</taxon>
        <taxon>genistoids sensu lato</taxon>
        <taxon>core genistoids</taxon>
        <taxon>Crotalarieae</taxon>
        <taxon>Crotalaria</taxon>
    </lineage>
</organism>
<feature type="transmembrane region" description="Helical" evidence="2">
    <location>
        <begin position="303"/>
        <end position="327"/>
    </location>
</feature>
<evidence type="ECO:0000313" key="4">
    <source>
        <dbReference type="EMBL" id="KAK7250904.1"/>
    </source>
</evidence>
<gene>
    <name evidence="4" type="ORF">RIF29_33671</name>
</gene>